<evidence type="ECO:0000256" key="8">
    <source>
        <dbReference type="ARBA" id="ARBA00023180"/>
    </source>
</evidence>
<dbReference type="InterPro" id="IPR000152">
    <property type="entry name" value="EGF-type_Asp/Asn_hydroxyl_site"/>
</dbReference>
<dbReference type="FunFam" id="2.10.25.10:FF:000115">
    <property type="entry name" value="latent-transforming growth factor beta-binding protein 4 isoform X2"/>
    <property type="match status" value="1"/>
</dbReference>
<dbReference type="PROSITE" id="PS00010">
    <property type="entry name" value="ASX_HYDROXYL"/>
    <property type="match status" value="1"/>
</dbReference>
<dbReference type="SUPFAM" id="SSF57184">
    <property type="entry name" value="Growth factor receptor domain"/>
    <property type="match status" value="1"/>
</dbReference>
<reference evidence="12" key="1">
    <citation type="journal article" date="2006" name="Science">
        <title>Ancient noncoding elements conserved in the human genome.</title>
        <authorList>
            <person name="Venkatesh B."/>
            <person name="Kirkness E.F."/>
            <person name="Loh Y.H."/>
            <person name="Halpern A.L."/>
            <person name="Lee A.P."/>
            <person name="Johnson J."/>
            <person name="Dandona N."/>
            <person name="Viswanathan L.D."/>
            <person name="Tay A."/>
            <person name="Venter J.C."/>
            <person name="Strausberg R.L."/>
            <person name="Brenner S."/>
        </authorList>
    </citation>
    <scope>NUCLEOTIDE SEQUENCE [LARGE SCALE GENOMIC DNA]</scope>
</reference>
<keyword evidence="5" id="KW-0732">Signal</keyword>
<organism evidence="11 12">
    <name type="scientific">Callorhinchus milii</name>
    <name type="common">Ghost shark</name>
    <dbReference type="NCBI Taxonomy" id="7868"/>
    <lineage>
        <taxon>Eukaryota</taxon>
        <taxon>Metazoa</taxon>
        <taxon>Chordata</taxon>
        <taxon>Craniata</taxon>
        <taxon>Vertebrata</taxon>
        <taxon>Chondrichthyes</taxon>
        <taxon>Holocephali</taxon>
        <taxon>Chimaeriformes</taxon>
        <taxon>Callorhinchidae</taxon>
        <taxon>Callorhinchus</taxon>
    </lineage>
</organism>
<protein>
    <recommendedName>
        <fullName evidence="10">TB domain-containing protein</fullName>
    </recommendedName>
</protein>
<dbReference type="SUPFAM" id="SSF57581">
    <property type="entry name" value="TB module/8-cys domain"/>
    <property type="match status" value="1"/>
</dbReference>
<evidence type="ECO:0000256" key="3">
    <source>
        <dbReference type="ARBA" id="ARBA00022530"/>
    </source>
</evidence>
<keyword evidence="4" id="KW-0245">EGF-like domain</keyword>
<feature type="region of interest" description="Disordered" evidence="9">
    <location>
        <begin position="78"/>
        <end position="108"/>
    </location>
</feature>
<accession>A0A4W3H170</accession>
<keyword evidence="2" id="KW-0964">Secreted</keyword>
<dbReference type="InterPro" id="IPR036773">
    <property type="entry name" value="TB_dom_sf"/>
</dbReference>
<evidence type="ECO:0000259" key="10">
    <source>
        <dbReference type="PROSITE" id="PS51364"/>
    </source>
</evidence>
<evidence type="ECO:0000256" key="4">
    <source>
        <dbReference type="ARBA" id="ARBA00022536"/>
    </source>
</evidence>
<dbReference type="PANTHER" id="PTHR47333:SF4">
    <property type="entry name" value="EGF-LIKE DOMAIN-CONTAINING PROTEIN"/>
    <property type="match status" value="1"/>
</dbReference>
<reference evidence="12" key="2">
    <citation type="journal article" date="2007" name="PLoS Biol.">
        <title>Survey sequencing and comparative analysis of the elephant shark (Callorhinchus milii) genome.</title>
        <authorList>
            <person name="Venkatesh B."/>
            <person name="Kirkness E.F."/>
            <person name="Loh Y.H."/>
            <person name="Halpern A.L."/>
            <person name="Lee A.P."/>
            <person name="Johnson J."/>
            <person name="Dandona N."/>
            <person name="Viswanathan L.D."/>
            <person name="Tay A."/>
            <person name="Venter J.C."/>
            <person name="Strausberg R.L."/>
            <person name="Brenner S."/>
        </authorList>
    </citation>
    <scope>NUCLEOTIDE SEQUENCE [LARGE SCALE GENOMIC DNA]</scope>
</reference>
<proteinExistence type="predicted"/>
<evidence type="ECO:0000256" key="7">
    <source>
        <dbReference type="ARBA" id="ARBA00023157"/>
    </source>
</evidence>
<dbReference type="SMART" id="SM00181">
    <property type="entry name" value="EGF"/>
    <property type="match status" value="2"/>
</dbReference>
<evidence type="ECO:0000313" key="12">
    <source>
        <dbReference type="Proteomes" id="UP000314986"/>
    </source>
</evidence>
<comment type="subcellular location">
    <subcellularLocation>
        <location evidence="1">Secreted</location>
        <location evidence="1">Extracellular space</location>
        <location evidence="1">Extracellular matrix</location>
    </subcellularLocation>
</comment>
<keyword evidence="7" id="KW-1015">Disulfide bond</keyword>
<dbReference type="InterPro" id="IPR017878">
    <property type="entry name" value="TB_dom"/>
</dbReference>
<feature type="domain" description="TB" evidence="10">
    <location>
        <begin position="142"/>
        <end position="189"/>
    </location>
</feature>
<dbReference type="Proteomes" id="UP000314986">
    <property type="component" value="Unassembled WGS sequence"/>
</dbReference>
<dbReference type="Pfam" id="PF00683">
    <property type="entry name" value="TB"/>
    <property type="match status" value="1"/>
</dbReference>
<dbReference type="Pfam" id="PF07645">
    <property type="entry name" value="EGF_CA"/>
    <property type="match status" value="1"/>
</dbReference>
<feature type="compositionally biased region" description="Pro residues" evidence="9">
    <location>
        <begin position="193"/>
        <end position="207"/>
    </location>
</feature>
<evidence type="ECO:0000256" key="6">
    <source>
        <dbReference type="ARBA" id="ARBA00022737"/>
    </source>
</evidence>
<feature type="compositionally biased region" description="Pro residues" evidence="9">
    <location>
        <begin position="219"/>
        <end position="232"/>
    </location>
</feature>
<dbReference type="Gene3D" id="3.90.290.10">
    <property type="entry name" value="TGF-beta binding (TB) domain"/>
    <property type="match status" value="1"/>
</dbReference>
<keyword evidence="8" id="KW-0325">Glycoprotein</keyword>
<evidence type="ECO:0000256" key="5">
    <source>
        <dbReference type="ARBA" id="ARBA00022729"/>
    </source>
</evidence>
<evidence type="ECO:0000256" key="9">
    <source>
        <dbReference type="SAM" id="MobiDB-lite"/>
    </source>
</evidence>
<dbReference type="Ensembl" id="ENSCMIT00000009749.1">
    <property type="protein sequence ID" value="ENSCMIP00000009491.1"/>
    <property type="gene ID" value="ENSCMIG00000005037.1"/>
</dbReference>
<dbReference type="InterPro" id="IPR000742">
    <property type="entry name" value="EGF"/>
</dbReference>
<dbReference type="InterPro" id="IPR049883">
    <property type="entry name" value="NOTCH1_EGF-like"/>
</dbReference>
<dbReference type="InterPro" id="IPR018097">
    <property type="entry name" value="EGF_Ca-bd_CS"/>
</dbReference>
<dbReference type="InterPro" id="IPR009030">
    <property type="entry name" value="Growth_fac_rcpt_cys_sf"/>
</dbReference>
<dbReference type="PANTHER" id="PTHR47333">
    <property type="entry name" value="VON WILLEBRAND FACTOR C AND EGF DOMAIN-CONTAINING PROTEIN"/>
    <property type="match status" value="1"/>
</dbReference>
<feature type="region of interest" description="Disordered" evidence="9">
    <location>
        <begin position="189"/>
        <end position="241"/>
    </location>
</feature>
<sequence length="241" mass="26549">MCTLFGQEICREGFCMNTQPGFECYCKQGFYYDGALYQCLDVDECQDEQSCPNSHCVNTNGSYSCVCPPPMVFDPNKRQPLASHPTAPVAQGLDPSSHPTAPVAQGLDLSPRKPETWVRFPGGTGRNLRQVYSTHRPELQRDKCWKNIGNNFMCSYLAVGHFTTFPECCCKYGQAWGSKCQLCPALSSELHPTVPPPRPPPPSPPSRPVSRPSSSVALLPPPPSLTPPPPDPNLQHLRTSF</sequence>
<evidence type="ECO:0000256" key="1">
    <source>
        <dbReference type="ARBA" id="ARBA00004498"/>
    </source>
</evidence>
<dbReference type="PROSITE" id="PS01187">
    <property type="entry name" value="EGF_CA"/>
    <property type="match status" value="1"/>
</dbReference>
<keyword evidence="3" id="KW-0272">Extracellular matrix</keyword>
<keyword evidence="12" id="KW-1185">Reference proteome</keyword>
<dbReference type="GeneTree" id="ENSGT00940000155823"/>
<reference evidence="11" key="4">
    <citation type="submission" date="2025-08" db="UniProtKB">
        <authorList>
            <consortium name="Ensembl"/>
        </authorList>
    </citation>
    <scope>IDENTIFICATION</scope>
</reference>
<reference evidence="11" key="5">
    <citation type="submission" date="2025-09" db="UniProtKB">
        <authorList>
            <consortium name="Ensembl"/>
        </authorList>
    </citation>
    <scope>IDENTIFICATION</scope>
</reference>
<dbReference type="InParanoid" id="A0A4W3H170"/>
<reference evidence="12" key="3">
    <citation type="journal article" date="2014" name="Nature">
        <title>Elephant shark genome provides unique insights into gnathostome evolution.</title>
        <authorList>
            <consortium name="International Elephant Shark Genome Sequencing Consortium"/>
            <person name="Venkatesh B."/>
            <person name="Lee A.P."/>
            <person name="Ravi V."/>
            <person name="Maurya A.K."/>
            <person name="Lian M.M."/>
            <person name="Swann J.B."/>
            <person name="Ohta Y."/>
            <person name="Flajnik M.F."/>
            <person name="Sutoh Y."/>
            <person name="Kasahara M."/>
            <person name="Hoon S."/>
            <person name="Gangu V."/>
            <person name="Roy S.W."/>
            <person name="Irimia M."/>
            <person name="Korzh V."/>
            <person name="Kondrychyn I."/>
            <person name="Lim Z.W."/>
            <person name="Tay B.H."/>
            <person name="Tohari S."/>
            <person name="Kong K.W."/>
            <person name="Ho S."/>
            <person name="Lorente-Galdos B."/>
            <person name="Quilez J."/>
            <person name="Marques-Bonet T."/>
            <person name="Raney B.J."/>
            <person name="Ingham P.W."/>
            <person name="Tay A."/>
            <person name="Hillier L.W."/>
            <person name="Minx P."/>
            <person name="Boehm T."/>
            <person name="Wilson R.K."/>
            <person name="Brenner S."/>
            <person name="Warren W.C."/>
        </authorList>
    </citation>
    <scope>NUCLEOTIDE SEQUENCE [LARGE SCALE GENOMIC DNA]</scope>
</reference>
<dbReference type="InterPro" id="IPR052080">
    <property type="entry name" value="vWF_C/EGF_Fibrillin"/>
</dbReference>
<evidence type="ECO:0000313" key="11">
    <source>
        <dbReference type="Ensembl" id="ENSCMIP00000009491.1"/>
    </source>
</evidence>
<dbReference type="Gene3D" id="2.10.25.10">
    <property type="entry name" value="Laminin"/>
    <property type="match status" value="2"/>
</dbReference>
<feature type="compositionally biased region" description="Low complexity" evidence="9">
    <location>
        <begin position="208"/>
        <end position="218"/>
    </location>
</feature>
<dbReference type="InterPro" id="IPR001881">
    <property type="entry name" value="EGF-like_Ca-bd_dom"/>
</dbReference>
<name>A0A4W3H170_CALMI</name>
<dbReference type="AlphaFoldDB" id="A0A4W3H170"/>
<dbReference type="PROSITE" id="PS51364">
    <property type="entry name" value="TB"/>
    <property type="match status" value="1"/>
</dbReference>
<dbReference type="STRING" id="7868.ENSCMIP00000009491"/>
<dbReference type="SMART" id="SM00179">
    <property type="entry name" value="EGF_CA"/>
    <property type="match status" value="2"/>
</dbReference>
<keyword evidence="6" id="KW-0677">Repeat</keyword>
<dbReference type="CDD" id="cd00054">
    <property type="entry name" value="EGF_CA"/>
    <property type="match status" value="1"/>
</dbReference>
<dbReference type="GO" id="GO:0005509">
    <property type="term" value="F:calcium ion binding"/>
    <property type="evidence" value="ECO:0007669"/>
    <property type="project" value="InterPro"/>
</dbReference>
<evidence type="ECO:0000256" key="2">
    <source>
        <dbReference type="ARBA" id="ARBA00022525"/>
    </source>
</evidence>